<evidence type="ECO:0000256" key="3">
    <source>
        <dbReference type="PROSITE-ProRule" id="PRU00169"/>
    </source>
</evidence>
<evidence type="ECO:0000313" key="8">
    <source>
        <dbReference type="Proteomes" id="UP001593940"/>
    </source>
</evidence>
<keyword evidence="2" id="KW-0238">DNA-binding</keyword>
<dbReference type="PANTHER" id="PTHR43214:SF43">
    <property type="entry name" value="TWO-COMPONENT RESPONSE REGULATOR"/>
    <property type="match status" value="1"/>
</dbReference>
<dbReference type="Pfam" id="PF00196">
    <property type="entry name" value="GerE"/>
    <property type="match status" value="1"/>
</dbReference>
<evidence type="ECO:0000259" key="5">
    <source>
        <dbReference type="PROSITE" id="PS50043"/>
    </source>
</evidence>
<feature type="domain" description="Response regulatory" evidence="6">
    <location>
        <begin position="5"/>
        <end position="121"/>
    </location>
</feature>
<dbReference type="CDD" id="cd06170">
    <property type="entry name" value="LuxR_C_like"/>
    <property type="match status" value="1"/>
</dbReference>
<feature type="modified residue" description="4-aspartylphosphate" evidence="3">
    <location>
        <position position="56"/>
    </location>
</feature>
<feature type="compositionally biased region" description="Polar residues" evidence="4">
    <location>
        <begin position="146"/>
        <end position="156"/>
    </location>
</feature>
<dbReference type="Proteomes" id="UP001593940">
    <property type="component" value="Unassembled WGS sequence"/>
</dbReference>
<dbReference type="PROSITE" id="PS50043">
    <property type="entry name" value="HTH_LUXR_2"/>
    <property type="match status" value="1"/>
</dbReference>
<keyword evidence="8" id="KW-1185">Reference proteome</keyword>
<dbReference type="InterPro" id="IPR016032">
    <property type="entry name" value="Sig_transdc_resp-reg_C-effctor"/>
</dbReference>
<evidence type="ECO:0000259" key="6">
    <source>
        <dbReference type="PROSITE" id="PS50110"/>
    </source>
</evidence>
<reference evidence="7 8" key="1">
    <citation type="submission" date="2024-09" db="EMBL/GenBank/DDBJ databases">
        <title>Nodulacao em especies de Leguminosae Basais da Amazonia e Caracterizacao dos Rizobios e Bacterias Associadas aos Nodulos.</title>
        <authorList>
            <person name="Jambeiro I.C.A."/>
            <person name="Lopes I.S."/>
            <person name="Aguiar E.R.G.R."/>
            <person name="Santos A.F.J."/>
            <person name="Dos Santos J.M.F."/>
            <person name="Gross E."/>
        </authorList>
    </citation>
    <scope>NUCLEOTIDE SEQUENCE [LARGE SCALE GENOMIC DNA]</scope>
    <source>
        <strain evidence="7 8">BRUESC1165</strain>
    </source>
</reference>
<dbReference type="SUPFAM" id="SSF46894">
    <property type="entry name" value="C-terminal effector domain of the bipartite response regulators"/>
    <property type="match status" value="1"/>
</dbReference>
<feature type="region of interest" description="Disordered" evidence="4">
    <location>
        <begin position="138"/>
        <end position="159"/>
    </location>
</feature>
<feature type="domain" description="HTH luxR-type" evidence="5">
    <location>
        <begin position="149"/>
        <end position="214"/>
    </location>
</feature>
<protein>
    <submittedName>
        <fullName evidence="7">Response regulator</fullName>
    </submittedName>
</protein>
<dbReference type="InterPro" id="IPR011006">
    <property type="entry name" value="CheY-like_superfamily"/>
</dbReference>
<keyword evidence="1 3" id="KW-0597">Phosphoprotein</keyword>
<dbReference type="Gene3D" id="3.40.50.2300">
    <property type="match status" value="1"/>
</dbReference>
<dbReference type="InterPro" id="IPR039420">
    <property type="entry name" value="WalR-like"/>
</dbReference>
<dbReference type="RefSeq" id="WP_377030470.1">
    <property type="nucleotide sequence ID" value="NZ_JBHOMY010000057.1"/>
</dbReference>
<evidence type="ECO:0000256" key="1">
    <source>
        <dbReference type="ARBA" id="ARBA00022553"/>
    </source>
</evidence>
<dbReference type="InterPro" id="IPR001789">
    <property type="entry name" value="Sig_transdc_resp-reg_receiver"/>
</dbReference>
<evidence type="ECO:0000313" key="7">
    <source>
        <dbReference type="EMBL" id="MFC1458554.1"/>
    </source>
</evidence>
<accession>A0ABV6YBC2</accession>
<evidence type="ECO:0000256" key="2">
    <source>
        <dbReference type="ARBA" id="ARBA00023125"/>
    </source>
</evidence>
<dbReference type="SUPFAM" id="SSF52172">
    <property type="entry name" value="CheY-like"/>
    <property type="match status" value="1"/>
</dbReference>
<dbReference type="PROSITE" id="PS00622">
    <property type="entry name" value="HTH_LUXR_1"/>
    <property type="match status" value="1"/>
</dbReference>
<organism evidence="7 8">
    <name type="scientific">Microvirga arabica</name>
    <dbReference type="NCBI Taxonomy" id="1128671"/>
    <lineage>
        <taxon>Bacteria</taxon>
        <taxon>Pseudomonadati</taxon>
        <taxon>Pseudomonadota</taxon>
        <taxon>Alphaproteobacteria</taxon>
        <taxon>Hyphomicrobiales</taxon>
        <taxon>Methylobacteriaceae</taxon>
        <taxon>Microvirga</taxon>
    </lineage>
</organism>
<dbReference type="PROSITE" id="PS50110">
    <property type="entry name" value="RESPONSE_REGULATORY"/>
    <property type="match status" value="1"/>
</dbReference>
<dbReference type="EMBL" id="JBHOMY010000057">
    <property type="protein sequence ID" value="MFC1458554.1"/>
    <property type="molecule type" value="Genomic_DNA"/>
</dbReference>
<dbReference type="SMART" id="SM00448">
    <property type="entry name" value="REC"/>
    <property type="match status" value="1"/>
</dbReference>
<dbReference type="PANTHER" id="PTHR43214">
    <property type="entry name" value="TWO-COMPONENT RESPONSE REGULATOR"/>
    <property type="match status" value="1"/>
</dbReference>
<gene>
    <name evidence="7" type="ORF">ACETIH_17975</name>
</gene>
<name>A0ABV6YBC2_9HYPH</name>
<comment type="caution">
    <text evidence="7">The sequence shown here is derived from an EMBL/GenBank/DDBJ whole genome shotgun (WGS) entry which is preliminary data.</text>
</comment>
<dbReference type="InterPro" id="IPR058245">
    <property type="entry name" value="NreC/VraR/RcsB-like_REC"/>
</dbReference>
<dbReference type="InterPro" id="IPR000792">
    <property type="entry name" value="Tscrpt_reg_LuxR_C"/>
</dbReference>
<dbReference type="SMART" id="SM00421">
    <property type="entry name" value="HTH_LUXR"/>
    <property type="match status" value="1"/>
</dbReference>
<proteinExistence type="predicted"/>
<dbReference type="CDD" id="cd17535">
    <property type="entry name" value="REC_NarL-like"/>
    <property type="match status" value="1"/>
</dbReference>
<dbReference type="Pfam" id="PF00072">
    <property type="entry name" value="Response_reg"/>
    <property type="match status" value="1"/>
</dbReference>
<evidence type="ECO:0000256" key="4">
    <source>
        <dbReference type="SAM" id="MobiDB-lite"/>
    </source>
</evidence>
<dbReference type="PRINTS" id="PR00038">
    <property type="entry name" value="HTHLUXR"/>
</dbReference>
<sequence length="222" mass="23719">MTEIRVALADDHPVVLAGVKALLQEAPEITLIGEATTGSAALQMICDCLPDVAVIDISMPDLNGIDLATQLAESCPQVKLLALTVHEDRAYIQPLLKAGARGYLLKRSAAEDLVRAIRAVASGGTYLDPAIADRALSDTARGGRSDNAQSGDPDSLSQREDEVLRLTAQGYSNKEIAARLNVSNKTVETYKARAAEKLGLRTRADIVRYGASHGWLTDLQGR</sequence>